<dbReference type="EMBL" id="AP023213">
    <property type="protein sequence ID" value="BCO11267.1"/>
    <property type="molecule type" value="Genomic_DNA"/>
</dbReference>
<evidence type="ECO:0000313" key="2">
    <source>
        <dbReference type="Proteomes" id="UP000515472"/>
    </source>
</evidence>
<evidence type="ECO:0000313" key="1">
    <source>
        <dbReference type="EMBL" id="BCO11267.1"/>
    </source>
</evidence>
<dbReference type="AlphaFoldDB" id="A0A7R7FS63"/>
<dbReference type="Proteomes" id="UP000515472">
    <property type="component" value="Chromosome"/>
</dbReference>
<protein>
    <submittedName>
        <fullName evidence="1">Uncharacterized protein</fullName>
    </submittedName>
</protein>
<keyword evidence="2" id="KW-1185">Reference proteome</keyword>
<sequence>MDTYKFIKFSKKKLVILYASPWFPWSPDSLSFLYLLHQ</sequence>
<accession>A0A7R7FS63</accession>
<proteinExistence type="predicted"/>
<reference evidence="1 2" key="1">
    <citation type="submission" date="2020-06" db="EMBL/GenBank/DDBJ databases">
        <title>Interaction of electrochemicaly active bacteria, Geobacter bremensis R4 on different carbon anode.</title>
        <authorList>
            <person name="Meng L."/>
            <person name="Yoshida N."/>
        </authorList>
    </citation>
    <scope>NUCLEOTIDE SEQUENCE [LARGE SCALE GENOMIC DNA]</scope>
    <source>
        <strain evidence="1 2">R4</strain>
    </source>
</reference>
<name>A0A7R7FS63_9BACT</name>
<organism evidence="1 2">
    <name type="scientific">Citrifermentans bremense</name>
    <dbReference type="NCBI Taxonomy" id="60035"/>
    <lineage>
        <taxon>Bacteria</taxon>
        <taxon>Pseudomonadati</taxon>
        <taxon>Thermodesulfobacteriota</taxon>
        <taxon>Desulfuromonadia</taxon>
        <taxon>Geobacterales</taxon>
        <taxon>Geobacteraceae</taxon>
        <taxon>Citrifermentans</taxon>
    </lineage>
</organism>
<gene>
    <name evidence="1" type="ORF">GEOBRER4_n1257</name>
</gene>